<keyword evidence="2" id="KW-1185">Reference proteome</keyword>
<sequence length="307" mass="34089">MFPSGIGDPAAAFEGEPVFLNPTSVTEAPAPPQFGFVYYGPTSVGPVSYGPILQRPPPVYPVSFDPYPPGPPPYGPPVVDPSLYGPQFFVPAPLNTAYHSSGPFTASFSGEPGDIPDTQPHDCLVAYRKYMNWLHTVYYSSNSPNAFVQAWKQALKEMKEAFGRPDIPTVYLLNQFLAAASANPNTIPWIESLQFGKGSLPSSILDEAFDDFLEFEACRLGSPQSSLGSLDTAVANLKQIENFPKQYCPFHQRLTRHPIEECYRNPQNTKRKRKWRRKQARMAAALEAEKEKQAISDELTVREVDGR</sequence>
<dbReference type="OMA" id="FMNWIHT"/>
<proteinExistence type="predicted"/>
<name>A0A135LDU2_PENPA</name>
<dbReference type="RefSeq" id="XP_040645671.1">
    <property type="nucleotide sequence ID" value="XM_040791594.1"/>
</dbReference>
<comment type="caution">
    <text evidence="1">The sequence shown here is derived from an EMBL/GenBank/DDBJ whole genome shotgun (WGS) entry which is preliminary data.</text>
</comment>
<dbReference type="EMBL" id="LHQR01000067">
    <property type="protein sequence ID" value="KXG47135.1"/>
    <property type="molecule type" value="Genomic_DNA"/>
</dbReference>
<dbReference type="AlphaFoldDB" id="A0A135LDU2"/>
<dbReference type="OrthoDB" id="4347372at2759"/>
<protein>
    <submittedName>
        <fullName evidence="1">Uncharacterized protein</fullName>
    </submittedName>
</protein>
<gene>
    <name evidence="1" type="ORF">PGRI_038810</name>
</gene>
<reference evidence="1 2" key="1">
    <citation type="journal article" date="2016" name="BMC Genomics">
        <title>Genome sequencing and secondary metabolism of the postharvest pathogen Penicillium griseofulvum.</title>
        <authorList>
            <person name="Banani H."/>
            <person name="Marcet-Houben M."/>
            <person name="Ballester A.R."/>
            <person name="Abbruscato P."/>
            <person name="Gonzalez-Candelas L."/>
            <person name="Gabaldon T."/>
            <person name="Spadaro D."/>
        </authorList>
    </citation>
    <scope>NUCLEOTIDE SEQUENCE [LARGE SCALE GENOMIC DNA]</scope>
    <source>
        <strain evidence="1 2">PG3</strain>
    </source>
</reference>
<accession>A0A135LDU2</accession>
<dbReference type="Proteomes" id="UP000070168">
    <property type="component" value="Unassembled WGS sequence"/>
</dbReference>
<evidence type="ECO:0000313" key="2">
    <source>
        <dbReference type="Proteomes" id="UP000070168"/>
    </source>
</evidence>
<evidence type="ECO:0000313" key="1">
    <source>
        <dbReference type="EMBL" id="KXG47135.1"/>
    </source>
</evidence>
<organism evidence="1 2">
    <name type="scientific">Penicillium patulum</name>
    <name type="common">Penicillium griseofulvum</name>
    <dbReference type="NCBI Taxonomy" id="5078"/>
    <lineage>
        <taxon>Eukaryota</taxon>
        <taxon>Fungi</taxon>
        <taxon>Dikarya</taxon>
        <taxon>Ascomycota</taxon>
        <taxon>Pezizomycotina</taxon>
        <taxon>Eurotiomycetes</taxon>
        <taxon>Eurotiomycetidae</taxon>
        <taxon>Eurotiales</taxon>
        <taxon>Aspergillaceae</taxon>
        <taxon>Penicillium</taxon>
    </lineage>
</organism>
<dbReference type="GeneID" id="63706894"/>